<dbReference type="Gene3D" id="1.10.357.10">
    <property type="entry name" value="Tetracycline Repressor, domain 2"/>
    <property type="match status" value="1"/>
</dbReference>
<organism evidence="5 6">
    <name type="scientific">Longimycelium tulufanense</name>
    <dbReference type="NCBI Taxonomy" id="907463"/>
    <lineage>
        <taxon>Bacteria</taxon>
        <taxon>Bacillati</taxon>
        <taxon>Actinomycetota</taxon>
        <taxon>Actinomycetes</taxon>
        <taxon>Pseudonocardiales</taxon>
        <taxon>Pseudonocardiaceae</taxon>
        <taxon>Longimycelium</taxon>
    </lineage>
</organism>
<evidence type="ECO:0000259" key="4">
    <source>
        <dbReference type="PROSITE" id="PS50977"/>
    </source>
</evidence>
<dbReference type="Pfam" id="PF00440">
    <property type="entry name" value="TetR_N"/>
    <property type="match status" value="1"/>
</dbReference>
<reference evidence="5" key="1">
    <citation type="journal article" date="2014" name="Int. J. Syst. Evol. Microbiol.">
        <title>Complete genome sequence of Corynebacterium casei LMG S-19264T (=DSM 44701T), isolated from a smear-ripened cheese.</title>
        <authorList>
            <consortium name="US DOE Joint Genome Institute (JGI-PGF)"/>
            <person name="Walter F."/>
            <person name="Albersmeier A."/>
            <person name="Kalinowski J."/>
            <person name="Ruckert C."/>
        </authorList>
    </citation>
    <scope>NUCLEOTIDE SEQUENCE</scope>
    <source>
        <strain evidence="5">CGMCC 4.5737</strain>
    </source>
</reference>
<gene>
    <name evidence="5" type="ORF">GCM10012275_11710</name>
</gene>
<dbReference type="InterPro" id="IPR036271">
    <property type="entry name" value="Tet_transcr_reg_TetR-rel_C_sf"/>
</dbReference>
<feature type="DNA-binding region" description="H-T-H motif" evidence="2">
    <location>
        <begin position="53"/>
        <end position="72"/>
    </location>
</feature>
<feature type="domain" description="HTH tetR-type" evidence="4">
    <location>
        <begin position="31"/>
        <end position="90"/>
    </location>
</feature>
<dbReference type="SUPFAM" id="SSF48498">
    <property type="entry name" value="Tetracyclin repressor-like, C-terminal domain"/>
    <property type="match status" value="1"/>
</dbReference>
<name>A0A8J3CA42_9PSEU</name>
<accession>A0A8J3CA42</accession>
<dbReference type="Proteomes" id="UP000637578">
    <property type="component" value="Unassembled WGS sequence"/>
</dbReference>
<keyword evidence="6" id="KW-1185">Reference proteome</keyword>
<dbReference type="InterPro" id="IPR050109">
    <property type="entry name" value="HTH-type_TetR-like_transc_reg"/>
</dbReference>
<dbReference type="GO" id="GO:0000976">
    <property type="term" value="F:transcription cis-regulatory region binding"/>
    <property type="evidence" value="ECO:0007669"/>
    <property type="project" value="TreeGrafter"/>
</dbReference>
<feature type="region of interest" description="Disordered" evidence="3">
    <location>
        <begin position="1"/>
        <end position="28"/>
    </location>
</feature>
<dbReference type="InterPro" id="IPR045823">
    <property type="entry name" value="TetR_C_32"/>
</dbReference>
<sequence length="267" mass="29465">MRHMGRSVKTQPGEGGDRSDARKERWRAHREARRAEFVDATMCAIKKHGADVGMDEIAAEAGVSKPVLYRHFADKADLYLAVAQRGTDVLMERMAPALDALAHDKVTPRQWIRGTVDTYLALIEQYPEMYRFVVRGQFVDRPPDRDLVAEDKRALASAIARIFGDYLRAFGMDSGGAEVWGHGVVGLVQGAGDWWLDRQSMSREAVTDYLTQIIWAAIEGVLRSSGLHLEPDQPFEEGVARALAERPVLRVVSDADQAGTGTTSSGG</sequence>
<evidence type="ECO:0000313" key="5">
    <source>
        <dbReference type="EMBL" id="GGM42405.1"/>
    </source>
</evidence>
<reference evidence="5" key="2">
    <citation type="submission" date="2020-09" db="EMBL/GenBank/DDBJ databases">
        <authorList>
            <person name="Sun Q."/>
            <person name="Zhou Y."/>
        </authorList>
    </citation>
    <scope>NUCLEOTIDE SEQUENCE</scope>
    <source>
        <strain evidence="5">CGMCC 4.5737</strain>
    </source>
</reference>
<dbReference type="GO" id="GO:0003700">
    <property type="term" value="F:DNA-binding transcription factor activity"/>
    <property type="evidence" value="ECO:0007669"/>
    <property type="project" value="TreeGrafter"/>
</dbReference>
<dbReference type="InterPro" id="IPR001647">
    <property type="entry name" value="HTH_TetR"/>
</dbReference>
<evidence type="ECO:0000256" key="2">
    <source>
        <dbReference type="PROSITE-ProRule" id="PRU00335"/>
    </source>
</evidence>
<dbReference type="PANTHER" id="PTHR30055">
    <property type="entry name" value="HTH-TYPE TRANSCRIPTIONAL REGULATOR RUTR"/>
    <property type="match status" value="1"/>
</dbReference>
<dbReference type="Pfam" id="PF19344">
    <property type="entry name" value="TetR_C_32"/>
    <property type="match status" value="1"/>
</dbReference>
<proteinExistence type="predicted"/>
<protein>
    <submittedName>
        <fullName evidence="5">TetR family transcriptional regulator</fullName>
    </submittedName>
</protein>
<dbReference type="EMBL" id="BMMK01000003">
    <property type="protein sequence ID" value="GGM42405.1"/>
    <property type="molecule type" value="Genomic_DNA"/>
</dbReference>
<dbReference type="InterPro" id="IPR009057">
    <property type="entry name" value="Homeodomain-like_sf"/>
</dbReference>
<comment type="caution">
    <text evidence="5">The sequence shown here is derived from an EMBL/GenBank/DDBJ whole genome shotgun (WGS) entry which is preliminary data.</text>
</comment>
<evidence type="ECO:0000313" key="6">
    <source>
        <dbReference type="Proteomes" id="UP000637578"/>
    </source>
</evidence>
<evidence type="ECO:0000256" key="3">
    <source>
        <dbReference type="SAM" id="MobiDB-lite"/>
    </source>
</evidence>
<dbReference type="PROSITE" id="PS50977">
    <property type="entry name" value="HTH_TETR_2"/>
    <property type="match status" value="1"/>
</dbReference>
<keyword evidence="1 2" id="KW-0238">DNA-binding</keyword>
<dbReference type="PANTHER" id="PTHR30055:SF160">
    <property type="entry name" value="TRANSCRIPTIONAL REGULATORY PROTEIN (PROBABLY ASNC-FAMILY)-RELATED"/>
    <property type="match status" value="1"/>
</dbReference>
<evidence type="ECO:0000256" key="1">
    <source>
        <dbReference type="ARBA" id="ARBA00023125"/>
    </source>
</evidence>
<dbReference type="SUPFAM" id="SSF46689">
    <property type="entry name" value="Homeodomain-like"/>
    <property type="match status" value="1"/>
</dbReference>
<dbReference type="AlphaFoldDB" id="A0A8J3CA42"/>